<dbReference type="Proteomes" id="UP001597511">
    <property type="component" value="Unassembled WGS sequence"/>
</dbReference>
<dbReference type="InterPro" id="IPR005467">
    <property type="entry name" value="His_kinase_dom"/>
</dbReference>
<dbReference type="InterPro" id="IPR011712">
    <property type="entry name" value="Sig_transdc_His_kin_sub3_dim/P"/>
</dbReference>
<dbReference type="Gene3D" id="1.20.5.1930">
    <property type="match status" value="1"/>
</dbReference>
<organism evidence="6 7">
    <name type="scientific">Terrimonas rubra</name>
    <dbReference type="NCBI Taxonomy" id="1035890"/>
    <lineage>
        <taxon>Bacteria</taxon>
        <taxon>Pseudomonadati</taxon>
        <taxon>Bacteroidota</taxon>
        <taxon>Chitinophagia</taxon>
        <taxon>Chitinophagales</taxon>
        <taxon>Chitinophagaceae</taxon>
        <taxon>Terrimonas</taxon>
    </lineage>
</organism>
<evidence type="ECO:0000259" key="5">
    <source>
        <dbReference type="PROSITE" id="PS50109"/>
    </source>
</evidence>
<dbReference type="InterPro" id="IPR015943">
    <property type="entry name" value="WD40/YVTN_repeat-like_dom_sf"/>
</dbReference>
<evidence type="ECO:0000256" key="4">
    <source>
        <dbReference type="SAM" id="Phobius"/>
    </source>
</evidence>
<comment type="caution">
    <text evidence="6">The sequence shown here is derived from an EMBL/GenBank/DDBJ whole genome shotgun (WGS) entry which is preliminary data.</text>
</comment>
<keyword evidence="7" id="KW-1185">Reference proteome</keyword>
<keyword evidence="3" id="KW-0902">Two-component regulatory system</keyword>
<dbReference type="InterPro" id="IPR003594">
    <property type="entry name" value="HATPase_dom"/>
</dbReference>
<dbReference type="InterPro" id="IPR036890">
    <property type="entry name" value="HATPase_C_sf"/>
</dbReference>
<keyword evidence="4" id="KW-1133">Transmembrane helix</keyword>
<dbReference type="Pfam" id="PF07495">
    <property type="entry name" value="Y_Y_Y"/>
    <property type="match status" value="1"/>
</dbReference>
<dbReference type="PROSITE" id="PS51257">
    <property type="entry name" value="PROKAR_LIPOPROTEIN"/>
    <property type="match status" value="1"/>
</dbReference>
<reference evidence="7" key="1">
    <citation type="journal article" date="2019" name="Int. J. Syst. Evol. Microbiol.">
        <title>The Global Catalogue of Microorganisms (GCM) 10K type strain sequencing project: providing services to taxonomists for standard genome sequencing and annotation.</title>
        <authorList>
            <consortium name="The Broad Institute Genomics Platform"/>
            <consortium name="The Broad Institute Genome Sequencing Center for Infectious Disease"/>
            <person name="Wu L."/>
            <person name="Ma J."/>
        </authorList>
    </citation>
    <scope>NUCLEOTIDE SEQUENCE [LARGE SCALE GENOMIC DNA]</scope>
    <source>
        <strain evidence="7">KCTC 23299</strain>
    </source>
</reference>
<dbReference type="Gene3D" id="2.130.10.10">
    <property type="entry name" value="YVTN repeat-like/Quinoprotein amine dehydrogenase"/>
    <property type="match status" value="2"/>
</dbReference>
<dbReference type="SUPFAM" id="SSF55874">
    <property type="entry name" value="ATPase domain of HSP90 chaperone/DNA topoisomerase II/histidine kinase"/>
    <property type="match status" value="1"/>
</dbReference>
<name>A0ABW6A4L5_9BACT</name>
<keyword evidence="4" id="KW-0472">Membrane</keyword>
<accession>A0ABW6A4L5</accession>
<keyword evidence="2" id="KW-0418">Kinase</keyword>
<dbReference type="PROSITE" id="PS50109">
    <property type="entry name" value="HIS_KIN"/>
    <property type="match status" value="1"/>
</dbReference>
<dbReference type="EMBL" id="JBHUOZ010000003">
    <property type="protein sequence ID" value="MFD2920034.1"/>
    <property type="molecule type" value="Genomic_DNA"/>
</dbReference>
<dbReference type="SUPFAM" id="SSF63829">
    <property type="entry name" value="Calcium-dependent phosphotriesterase"/>
    <property type="match status" value="3"/>
</dbReference>
<gene>
    <name evidence="6" type="ORF">ACFS6H_09965</name>
</gene>
<dbReference type="Pfam" id="PF02518">
    <property type="entry name" value="HATPase_c"/>
    <property type="match status" value="1"/>
</dbReference>
<protein>
    <submittedName>
        <fullName evidence="6">Triple tyrosine motif-containing protein</fullName>
    </submittedName>
</protein>
<dbReference type="InterPro" id="IPR013783">
    <property type="entry name" value="Ig-like_fold"/>
</dbReference>
<sequence>MQKVITAFFSLLVSYGCMAQYALVFSRLSMSEGLTTNKINCVWQDGKGFLWIGHENGLQRFDGRKFIHFKTANPSQLIPASPVDQILDAGNNQLWIRQGTMIGLFDRNNFTYRKIATPEGLTGKLRYQLYIDSEKNTFLLTGTPHIFSFDHQHQKFTVASLPFTKPANWPVTQLLEDKEKKQYWLSGDSGLIRYDRQQMIYRGTGKDPLFSIPYLQQISYFFISADKHYWIAYRRPNEAGSRLMHYDPTWNLMITDTLLNNHISNKTGNISQIVQTANGDTWIAGNGNLVSYTPKNKLFYQHMLTSPYGYGLDCKAVYHLYEDREKNYWLSTDNGLFMTGPGKSGISNLVFPSNTLVTALQAINNNEIWIGTSDKSITYFDSNYRQIIKPIQYKNDLKHLYRYTGSLLQQRATGHIWATFTQSAIAIIDPLSKNLIYQSPAPAIFKNENTHHTVEDPLGNIWFGTDGGQLIRWKAGSNYQAEAFTTVQYFPSAITGLLADNRQQLWLTTDHHGVYIVHAQSGKIIHHFQHTGETGSLGSNRTADIIQYNDSIFLVASDGLAIINSNTKTVLNKNSYAGLPGTRVYQVSIDKKGIIWLITNNGLCSYQFNKNQFTSYNQHDGIVNADEAINTRLVLNNGTLLLGGSNILLSINPEVLKPVIAPPAVTITDFRLSDKFLPVDSLLQLKRINLQNSEQSFSIYFSTLSFLQQDKLTYYYMLEGIDQDWQYGDRNVQVNYTALAPGHYTFKVRCENLQGISSPVTSLAIYIKPPFYKTGWFLVLLLALIITGIYSVYRLRIKRLLALEKLRTRVARDLHDDMGSTLTTINILSAMAGKKINTDTQQTSEYIQKISENSQQMMEVMDDIVWTIKPDNDSMQKITGRMREFATSLLEAKGIELDFTVEDMIKNIRLDMEARRDLFLLFKEAVNNIAKYADCTHVQISITGSSKQLILSIKDNGIGFSPADTDTGNGLGNMRKRADALKGTLQIESAPLQGTYIRLYIPLE</sequence>
<dbReference type="CDD" id="cd16917">
    <property type="entry name" value="HATPase_UhpB-NarQ-NarX-like"/>
    <property type="match status" value="1"/>
</dbReference>
<dbReference type="InterPro" id="IPR011123">
    <property type="entry name" value="Y_Y_Y"/>
</dbReference>
<evidence type="ECO:0000313" key="6">
    <source>
        <dbReference type="EMBL" id="MFD2920034.1"/>
    </source>
</evidence>
<evidence type="ECO:0000256" key="1">
    <source>
        <dbReference type="ARBA" id="ARBA00022679"/>
    </source>
</evidence>
<dbReference type="PANTHER" id="PTHR24421">
    <property type="entry name" value="NITRATE/NITRITE SENSOR PROTEIN NARX-RELATED"/>
    <property type="match status" value="1"/>
</dbReference>
<dbReference type="Gene3D" id="3.30.565.10">
    <property type="entry name" value="Histidine kinase-like ATPase, C-terminal domain"/>
    <property type="match status" value="1"/>
</dbReference>
<keyword evidence="1" id="KW-0808">Transferase</keyword>
<proteinExistence type="predicted"/>
<dbReference type="RefSeq" id="WP_386097862.1">
    <property type="nucleotide sequence ID" value="NZ_JBHUOZ010000003.1"/>
</dbReference>
<feature type="domain" description="Histidine kinase" evidence="5">
    <location>
        <begin position="809"/>
        <end position="1004"/>
    </location>
</feature>
<dbReference type="Pfam" id="PF07730">
    <property type="entry name" value="HisKA_3"/>
    <property type="match status" value="1"/>
</dbReference>
<evidence type="ECO:0000256" key="3">
    <source>
        <dbReference type="ARBA" id="ARBA00023012"/>
    </source>
</evidence>
<evidence type="ECO:0000256" key="2">
    <source>
        <dbReference type="ARBA" id="ARBA00022777"/>
    </source>
</evidence>
<evidence type="ECO:0000313" key="7">
    <source>
        <dbReference type="Proteomes" id="UP001597511"/>
    </source>
</evidence>
<dbReference type="SMART" id="SM00387">
    <property type="entry name" value="HATPase_c"/>
    <property type="match status" value="1"/>
</dbReference>
<keyword evidence="4" id="KW-0812">Transmembrane</keyword>
<dbReference type="InterPro" id="IPR050482">
    <property type="entry name" value="Sensor_HK_TwoCompSys"/>
</dbReference>
<dbReference type="Gene3D" id="2.60.40.10">
    <property type="entry name" value="Immunoglobulins"/>
    <property type="match status" value="1"/>
</dbReference>
<feature type="transmembrane region" description="Helical" evidence="4">
    <location>
        <begin position="775"/>
        <end position="793"/>
    </location>
</feature>